<keyword evidence="5" id="KW-1185">Reference proteome</keyword>
<dbReference type="InterPro" id="IPR050065">
    <property type="entry name" value="GlmU-like"/>
</dbReference>
<keyword evidence="1 3" id="KW-0808">Transferase</keyword>
<dbReference type="GO" id="GO:0016746">
    <property type="term" value="F:acyltransferase activity"/>
    <property type="evidence" value="ECO:0007669"/>
    <property type="project" value="UniProtKB-KW"/>
</dbReference>
<dbReference type="Proteomes" id="UP000315145">
    <property type="component" value="Unassembled WGS sequence"/>
</dbReference>
<reference evidence="3" key="3">
    <citation type="submission" date="2019-09" db="EMBL/GenBank/DDBJ databases">
        <authorList>
            <person name="Zhang D.-C."/>
        </authorList>
    </citation>
    <scope>NUCLEOTIDE SEQUENCE</scope>
    <source>
        <strain evidence="3">RU-4-M-4</strain>
    </source>
</reference>
<dbReference type="OrthoDB" id="9784832at2"/>
<dbReference type="PANTHER" id="PTHR43584">
    <property type="entry name" value="NUCLEOTIDYL TRANSFERASE"/>
    <property type="match status" value="1"/>
</dbReference>
<evidence type="ECO:0000256" key="2">
    <source>
        <dbReference type="ARBA" id="ARBA00023315"/>
    </source>
</evidence>
<name>A0A5M7AXH1_9FLAO</name>
<dbReference type="GO" id="GO:0016779">
    <property type="term" value="F:nucleotidyltransferase activity"/>
    <property type="evidence" value="ECO:0007669"/>
    <property type="project" value="UniProtKB-ARBA"/>
</dbReference>
<dbReference type="Gene3D" id="2.160.10.10">
    <property type="entry name" value="Hexapeptide repeat proteins"/>
    <property type="match status" value="1"/>
</dbReference>
<evidence type="ECO:0000313" key="6">
    <source>
        <dbReference type="Proteomes" id="UP000322315"/>
    </source>
</evidence>
<dbReference type="SUPFAM" id="SSF51161">
    <property type="entry name" value="Trimeric LpxA-like enzymes"/>
    <property type="match status" value="1"/>
</dbReference>
<dbReference type="EMBL" id="VMBF01000010">
    <property type="protein sequence ID" value="TSJ73213.1"/>
    <property type="molecule type" value="Genomic_DNA"/>
</dbReference>
<evidence type="ECO:0000256" key="1">
    <source>
        <dbReference type="ARBA" id="ARBA00022679"/>
    </source>
</evidence>
<protein>
    <submittedName>
        <fullName evidence="3">Glucose-1-phosphate thymidylyltransferase</fullName>
    </submittedName>
</protein>
<comment type="caution">
    <text evidence="3">The sequence shown here is derived from an EMBL/GenBank/DDBJ whole genome shotgun (WGS) entry which is preliminary data.</text>
</comment>
<sequence>MNYILFDGPSRNNLLPFTFTRPVADIRVGILTIREKWETYLGVTTTTVTEDYLSDKYPMVEMEENIMINASCLPHKELVEAITNLKENQAIFEGEELVAFFAKEAQDDINFDDFEIIEYQQDIIKIEHTWDIFSKNGEAIKQDFNLLTKDRTSQAIPASNNIIAPENIFIEEGAELEFTTLNASKGPIYIGKNAEIMEGAIVRGPLALCESAAIKLGSKIYGPATIGPHSKVGGEISNSVIFGYSSKGHDGFLGDSVLGEWCNLGADTNNSNLKNNYAEVRLWDYQTQGFAKTGLQFCGLIMGDHSKCGINTMFNTGTVVGVSANIFGSGFPRNFIPSFSWGGNAGFSTYLTKKAFEVAPIVMKRRNVEFTEQDKAILEHVFEETKLFRRY</sequence>
<organism evidence="3 6">
    <name type="scientific">Algibacter amylolyticus</name>
    <dbReference type="NCBI Taxonomy" id="1608400"/>
    <lineage>
        <taxon>Bacteria</taxon>
        <taxon>Pseudomonadati</taxon>
        <taxon>Bacteroidota</taxon>
        <taxon>Flavobacteriia</taxon>
        <taxon>Flavobacteriales</taxon>
        <taxon>Flavobacteriaceae</taxon>
        <taxon>Algibacter</taxon>
    </lineage>
</organism>
<evidence type="ECO:0000313" key="3">
    <source>
        <dbReference type="EMBL" id="KAA5821929.1"/>
    </source>
</evidence>
<dbReference type="RefSeq" id="WP_144117858.1">
    <property type="nucleotide sequence ID" value="NZ_JACHGE010000008.1"/>
</dbReference>
<dbReference type="PANTHER" id="PTHR43584:SF9">
    <property type="entry name" value="TRANSFERASE HEXAPEPTIDE REPEAT CONTAINING PROTEIN"/>
    <property type="match status" value="1"/>
</dbReference>
<reference evidence="3 6" key="1">
    <citation type="journal article" date="2015" name="Int. J. Syst. Evol. Microbiol.">
        <title>Algibacter amylolyticus sp. nov., isolated from intertidal sediment.</title>
        <authorList>
            <person name="Zhang D.C."/>
            <person name="Wu J."/>
            <person name="Neuner K."/>
            <person name="Yao J."/>
            <person name="Margesin R."/>
        </authorList>
    </citation>
    <scope>NUCLEOTIDE SEQUENCE [LARGE SCALE GENOMIC DNA]</scope>
    <source>
        <strain evidence="3 6">RU-4-M-4</strain>
    </source>
</reference>
<keyword evidence="2" id="KW-0012">Acyltransferase</keyword>
<dbReference type="InterPro" id="IPR023917">
    <property type="entry name" value="Bifunctiontional_GlmU_bac-type"/>
</dbReference>
<reference evidence="4 5" key="2">
    <citation type="submission" date="2019-07" db="EMBL/GenBank/DDBJ databases">
        <title>Algibacter marinivivus sp. nov., isolated from the surface of a marine red alga.</title>
        <authorList>
            <person name="Zhong X."/>
            <person name="Xu W."/>
            <person name="Zhang Y."/>
            <person name="Zhang Q."/>
            <person name="Du Z."/>
        </authorList>
    </citation>
    <scope>NUCLEOTIDE SEQUENCE [LARGE SCALE GENOMIC DNA]</scope>
    <source>
        <strain evidence="4 5">RU-4-M-4</strain>
    </source>
</reference>
<dbReference type="AlphaFoldDB" id="A0A5M7AXH1"/>
<proteinExistence type="predicted"/>
<dbReference type="Pfam" id="PF13562">
    <property type="entry name" value="NTP_transf_4"/>
    <property type="match status" value="1"/>
</dbReference>
<evidence type="ECO:0000313" key="5">
    <source>
        <dbReference type="Proteomes" id="UP000315145"/>
    </source>
</evidence>
<evidence type="ECO:0000313" key="4">
    <source>
        <dbReference type="EMBL" id="TSJ73213.1"/>
    </source>
</evidence>
<accession>A0A5M7AXH1</accession>
<gene>
    <name evidence="3" type="ORF">F2B50_15590</name>
    <name evidence="4" type="ORF">FPF71_15590</name>
</gene>
<dbReference type="Proteomes" id="UP000322315">
    <property type="component" value="Unassembled WGS sequence"/>
</dbReference>
<dbReference type="EMBL" id="VWRS01000010">
    <property type="protein sequence ID" value="KAA5821929.1"/>
    <property type="molecule type" value="Genomic_DNA"/>
</dbReference>
<dbReference type="InterPro" id="IPR011004">
    <property type="entry name" value="Trimer_LpxA-like_sf"/>
</dbReference>
<dbReference type="NCBIfam" id="TIGR03991">
    <property type="entry name" value="alt_bact_glmU"/>
    <property type="match status" value="1"/>
</dbReference>